<dbReference type="OrthoDB" id="9808190at2"/>
<dbReference type="EMBL" id="FRBR01000001">
    <property type="protein sequence ID" value="SHL12773.1"/>
    <property type="molecule type" value="Genomic_DNA"/>
</dbReference>
<organism evidence="2 3">
    <name type="scientific">Roseovarius pacificus</name>
    <dbReference type="NCBI Taxonomy" id="337701"/>
    <lineage>
        <taxon>Bacteria</taxon>
        <taxon>Pseudomonadati</taxon>
        <taxon>Pseudomonadota</taxon>
        <taxon>Alphaproteobacteria</taxon>
        <taxon>Rhodobacterales</taxon>
        <taxon>Roseobacteraceae</taxon>
        <taxon>Roseovarius</taxon>
    </lineage>
</organism>
<evidence type="ECO:0000256" key="1">
    <source>
        <dbReference type="SAM" id="Phobius"/>
    </source>
</evidence>
<feature type="transmembrane region" description="Helical" evidence="1">
    <location>
        <begin position="29"/>
        <end position="46"/>
    </location>
</feature>
<sequence>MPYEWSSETSGARVSRLRLWPHRSLPRKGFAAFILGTFTLITVPLYPLLGTVVLWGLLPFMLLAVAGIWWALEKSYRDGDISEELTIDPEQVHLVRINPGGVRQEWECLSYWARAQMHPTGGPVGHYITLRGAEREVEIGAFLSEDERRALYGEIVDALRAAAAPDPAQ</sequence>
<keyword evidence="3" id="KW-1185">Reference proteome</keyword>
<keyword evidence="1" id="KW-1133">Transmembrane helix</keyword>
<accession>A0A1M6Y3U5</accession>
<dbReference type="RefSeq" id="WP_073033703.1">
    <property type="nucleotide sequence ID" value="NZ_BMLR01000001.1"/>
</dbReference>
<keyword evidence="1" id="KW-0472">Membrane</keyword>
<dbReference type="STRING" id="337701.SAMN05444398_101679"/>
<name>A0A1M6Y3U5_9RHOB</name>
<proteinExistence type="predicted"/>
<dbReference type="AlphaFoldDB" id="A0A1M6Y3U5"/>
<dbReference type="Proteomes" id="UP000183974">
    <property type="component" value="Unassembled WGS sequence"/>
</dbReference>
<gene>
    <name evidence="2" type="ORF">SAMN05444398_101679</name>
</gene>
<evidence type="ECO:0000313" key="3">
    <source>
        <dbReference type="Proteomes" id="UP000183974"/>
    </source>
</evidence>
<protein>
    <submittedName>
        <fullName evidence="2">Uncharacterized membrane protein</fullName>
    </submittedName>
</protein>
<reference evidence="2 3" key="1">
    <citation type="submission" date="2016-11" db="EMBL/GenBank/DDBJ databases">
        <authorList>
            <person name="Jaros S."/>
            <person name="Januszkiewicz K."/>
            <person name="Wedrychowicz H."/>
        </authorList>
    </citation>
    <scope>NUCLEOTIDE SEQUENCE [LARGE SCALE GENOMIC DNA]</scope>
    <source>
        <strain evidence="2 3">DSM 29589</strain>
    </source>
</reference>
<keyword evidence="1" id="KW-0812">Transmembrane</keyword>
<evidence type="ECO:0000313" key="2">
    <source>
        <dbReference type="EMBL" id="SHL12773.1"/>
    </source>
</evidence>
<dbReference type="Pfam" id="PF10003">
    <property type="entry name" value="DUF2244"/>
    <property type="match status" value="1"/>
</dbReference>
<feature type="transmembrane region" description="Helical" evidence="1">
    <location>
        <begin position="52"/>
        <end position="72"/>
    </location>
</feature>
<dbReference type="InterPro" id="IPR019253">
    <property type="entry name" value="DUF2244_TM"/>
</dbReference>